<name>A0A177T8K2_9BASI</name>
<reference evidence="1" key="2">
    <citation type="journal article" date="2019" name="IMA Fungus">
        <title>Genome sequencing and comparison of five Tilletia species to identify candidate genes for the detection of regulated species infecting wheat.</title>
        <authorList>
            <person name="Nguyen H.D.T."/>
            <person name="Sultana T."/>
            <person name="Kesanakurti P."/>
            <person name="Hambleton S."/>
        </authorList>
    </citation>
    <scope>NUCLEOTIDE SEQUENCE</scope>
    <source>
        <strain evidence="1">DAOMC 236416</strain>
    </source>
</reference>
<protein>
    <submittedName>
        <fullName evidence="1">Uncharacterized protein</fullName>
    </submittedName>
</protein>
<sequence length="129" mass="14818">MPTVLVERRALRHLTIEEVRYQLQEALLLRGTPISFAGDKNLLVAKLETLLDDDRPLQLRFARYHTTTKDPIHVTAGIKFHLGPGVKHQLDSVLFAIKEERDGRERLLRSIDCQRRILHVGNLNLSYSA</sequence>
<gene>
    <name evidence="1" type="ORF">A4X13_0g5843</name>
</gene>
<dbReference type="AlphaFoldDB" id="A0A177T8K2"/>
<dbReference type="EMBL" id="LWDF02000493">
    <property type="protein sequence ID" value="KAE8246321.1"/>
    <property type="molecule type" value="Genomic_DNA"/>
</dbReference>
<reference evidence="1" key="1">
    <citation type="submission" date="2016-04" db="EMBL/GenBank/DDBJ databases">
        <authorList>
            <person name="Nguyen H.D."/>
            <person name="Samba Siva P."/>
            <person name="Cullis J."/>
            <person name="Levesque C.A."/>
            <person name="Hambleton S."/>
        </authorList>
    </citation>
    <scope>NUCLEOTIDE SEQUENCE</scope>
    <source>
        <strain evidence="1">DAOMC 236416</strain>
    </source>
</reference>
<comment type="caution">
    <text evidence="1">The sequence shown here is derived from an EMBL/GenBank/DDBJ whole genome shotgun (WGS) entry which is preliminary data.</text>
</comment>
<accession>A0A177T8K2</accession>
<proteinExistence type="predicted"/>
<evidence type="ECO:0000313" key="2">
    <source>
        <dbReference type="Proteomes" id="UP000077521"/>
    </source>
</evidence>
<evidence type="ECO:0000313" key="1">
    <source>
        <dbReference type="EMBL" id="KAE8246321.1"/>
    </source>
</evidence>
<organism evidence="1 2">
    <name type="scientific">Tilletia indica</name>
    <dbReference type="NCBI Taxonomy" id="43049"/>
    <lineage>
        <taxon>Eukaryota</taxon>
        <taxon>Fungi</taxon>
        <taxon>Dikarya</taxon>
        <taxon>Basidiomycota</taxon>
        <taxon>Ustilaginomycotina</taxon>
        <taxon>Exobasidiomycetes</taxon>
        <taxon>Tilletiales</taxon>
        <taxon>Tilletiaceae</taxon>
        <taxon>Tilletia</taxon>
    </lineage>
</organism>
<keyword evidence="2" id="KW-1185">Reference proteome</keyword>
<dbReference type="Proteomes" id="UP000077521">
    <property type="component" value="Unassembled WGS sequence"/>
</dbReference>